<dbReference type="Proteomes" id="UP000722791">
    <property type="component" value="Unassembled WGS sequence"/>
</dbReference>
<dbReference type="EMBL" id="BNCQ01000081">
    <property type="protein sequence ID" value="GIM16594.1"/>
    <property type="molecule type" value="Genomic_DNA"/>
</dbReference>
<feature type="region of interest" description="Disordered" evidence="1">
    <location>
        <begin position="147"/>
        <end position="166"/>
    </location>
</feature>
<gene>
    <name evidence="2" type="ORF">Vretimale_19219</name>
</gene>
<proteinExistence type="predicted"/>
<accession>A0A8J4M036</accession>
<dbReference type="AlphaFoldDB" id="A0A8J4M036"/>
<reference evidence="2" key="1">
    <citation type="journal article" date="2021" name="Proc. Natl. Acad. Sci. U.S.A.">
        <title>Three genomes in the algal genus Volvox reveal the fate of a haploid sex-determining region after a transition to homothallism.</title>
        <authorList>
            <person name="Yamamoto K."/>
            <person name="Hamaji T."/>
            <person name="Kawai-Toyooka H."/>
            <person name="Matsuzaki R."/>
            <person name="Takahashi F."/>
            <person name="Nishimura Y."/>
            <person name="Kawachi M."/>
            <person name="Noguchi H."/>
            <person name="Minakuchi Y."/>
            <person name="Umen J.G."/>
            <person name="Toyoda A."/>
            <person name="Nozaki H."/>
        </authorList>
    </citation>
    <scope>NUCLEOTIDE SEQUENCE</scope>
    <source>
        <strain evidence="2">NIES-3785</strain>
    </source>
</reference>
<comment type="caution">
    <text evidence="2">The sequence shown here is derived from an EMBL/GenBank/DDBJ whole genome shotgun (WGS) entry which is preliminary data.</text>
</comment>
<evidence type="ECO:0000256" key="1">
    <source>
        <dbReference type="SAM" id="MobiDB-lite"/>
    </source>
</evidence>
<protein>
    <submittedName>
        <fullName evidence="2">Uncharacterized protein</fullName>
    </submittedName>
</protein>
<sequence length="166" mass="18536">MSGSSGVAAVKAAWSTGRNLDSTNPVSIQEAIDQLDRIQVQVRIHLFRQLQRLATQPGEGLDQALSQLAAQADKVIPDSHEASMLPHIGTYREILSRIQELTREVTQKQAAEDVQKQIQEFDDRLAAGSLSDPAYCCVQLEKMAQDAEEELAEQEARRQRQQQQQL</sequence>
<organism evidence="2 3">
    <name type="scientific">Volvox reticuliferus</name>
    <dbReference type="NCBI Taxonomy" id="1737510"/>
    <lineage>
        <taxon>Eukaryota</taxon>
        <taxon>Viridiplantae</taxon>
        <taxon>Chlorophyta</taxon>
        <taxon>core chlorophytes</taxon>
        <taxon>Chlorophyceae</taxon>
        <taxon>CS clade</taxon>
        <taxon>Chlamydomonadales</taxon>
        <taxon>Volvocaceae</taxon>
        <taxon>Volvox</taxon>
    </lineage>
</organism>
<evidence type="ECO:0000313" key="3">
    <source>
        <dbReference type="Proteomes" id="UP000722791"/>
    </source>
</evidence>
<evidence type="ECO:0000313" key="2">
    <source>
        <dbReference type="EMBL" id="GIM16594.1"/>
    </source>
</evidence>
<feature type="non-terminal residue" evidence="2">
    <location>
        <position position="1"/>
    </location>
</feature>
<name>A0A8J4M036_9CHLO</name>